<organism evidence="3 4">
    <name type="scientific">Chelydra serpentina</name>
    <name type="common">Snapping turtle</name>
    <name type="synonym">Testudo serpentina</name>
    <dbReference type="NCBI Taxonomy" id="8475"/>
    <lineage>
        <taxon>Eukaryota</taxon>
        <taxon>Metazoa</taxon>
        <taxon>Chordata</taxon>
        <taxon>Craniata</taxon>
        <taxon>Vertebrata</taxon>
        <taxon>Euteleostomi</taxon>
        <taxon>Archelosauria</taxon>
        <taxon>Testudinata</taxon>
        <taxon>Testudines</taxon>
        <taxon>Cryptodira</taxon>
        <taxon>Durocryptodira</taxon>
        <taxon>Americhelydia</taxon>
        <taxon>Chelydroidea</taxon>
        <taxon>Chelydridae</taxon>
        <taxon>Chelydra</taxon>
    </lineage>
</organism>
<accession>A0A8T1SWM6</accession>
<dbReference type="Proteomes" id="UP000765507">
    <property type="component" value="Unassembled WGS sequence"/>
</dbReference>
<feature type="non-terminal residue" evidence="3">
    <location>
        <position position="1"/>
    </location>
</feature>
<protein>
    <submittedName>
        <fullName evidence="3">Tigger transposable element derived 1</fullName>
    </submittedName>
</protein>
<evidence type="ECO:0000256" key="1">
    <source>
        <dbReference type="ARBA" id="ARBA00023125"/>
    </source>
</evidence>
<dbReference type="GO" id="GO:0005634">
    <property type="term" value="C:nucleus"/>
    <property type="evidence" value="ECO:0007669"/>
    <property type="project" value="TreeGrafter"/>
</dbReference>
<sequence>HRILSLPATTVRTIFKSADQLRESARSATKLSSMKIKKQRSSKMEKMECLLADWIDDLHQNKMPVSLSLIQEKAKSLYDNLKEREGESSTAKKENFNASCGWFHRFQKHANLHNVKLTGEAASAAEDAAEMFPTQLKKIVSEGGYCPKQVFNIDKMNLYWMKMPTRTYISHDEKTAPGFKASKDHLILLLGGNAEGNYKLKPLLIYHSEKPRAIRNYVKFRLPVI</sequence>
<reference evidence="3 4" key="1">
    <citation type="journal article" date="2020" name="G3 (Bethesda)">
        <title>Draft Genome of the Common Snapping Turtle, Chelydra serpentina, a Model for Phenotypic Plasticity in Reptiles.</title>
        <authorList>
            <person name="Das D."/>
            <person name="Singh S.K."/>
            <person name="Bierstedt J."/>
            <person name="Erickson A."/>
            <person name="Galli G.L.J."/>
            <person name="Crossley D.A. 2nd"/>
            <person name="Rhen T."/>
        </authorList>
    </citation>
    <scope>NUCLEOTIDE SEQUENCE [LARGE SCALE GENOMIC DNA]</scope>
    <source>
        <strain evidence="3">KW</strain>
    </source>
</reference>
<feature type="domain" description="HTH CENPB-type" evidence="2">
    <location>
        <begin position="35"/>
        <end position="116"/>
    </location>
</feature>
<dbReference type="Gene3D" id="1.10.10.60">
    <property type="entry name" value="Homeodomain-like"/>
    <property type="match status" value="1"/>
</dbReference>
<dbReference type="PROSITE" id="PS51253">
    <property type="entry name" value="HTH_CENPB"/>
    <property type="match status" value="1"/>
</dbReference>
<dbReference type="OrthoDB" id="125347at2759"/>
<dbReference type="SMART" id="SM00674">
    <property type="entry name" value="CENPB"/>
    <property type="match status" value="1"/>
</dbReference>
<dbReference type="Pfam" id="PF03221">
    <property type="entry name" value="HTH_Tnp_Tc5"/>
    <property type="match status" value="1"/>
</dbReference>
<evidence type="ECO:0000313" key="3">
    <source>
        <dbReference type="EMBL" id="KAG6932915.1"/>
    </source>
</evidence>
<dbReference type="PANTHER" id="PTHR19303">
    <property type="entry name" value="TRANSPOSON"/>
    <property type="match status" value="1"/>
</dbReference>
<proteinExistence type="predicted"/>
<dbReference type="EMBL" id="JAHGAV010000085">
    <property type="protein sequence ID" value="KAG6932915.1"/>
    <property type="molecule type" value="Genomic_DNA"/>
</dbReference>
<dbReference type="InterPro" id="IPR050863">
    <property type="entry name" value="CenT-Element_Derived"/>
</dbReference>
<evidence type="ECO:0000313" key="4">
    <source>
        <dbReference type="Proteomes" id="UP000765507"/>
    </source>
</evidence>
<comment type="caution">
    <text evidence="3">The sequence shown here is derived from an EMBL/GenBank/DDBJ whole genome shotgun (WGS) entry which is preliminary data.</text>
</comment>
<dbReference type="InterPro" id="IPR006600">
    <property type="entry name" value="HTH_CenpB_DNA-bd_dom"/>
</dbReference>
<dbReference type="SUPFAM" id="SSF46689">
    <property type="entry name" value="Homeodomain-like"/>
    <property type="match status" value="1"/>
</dbReference>
<keyword evidence="1" id="KW-0238">DNA-binding</keyword>
<dbReference type="PANTHER" id="PTHR19303:SF26">
    <property type="entry name" value="TIGGER TRANSPOSABLE ELEMENT-DERIVED PROTEIN 1"/>
    <property type="match status" value="1"/>
</dbReference>
<evidence type="ECO:0000259" key="2">
    <source>
        <dbReference type="PROSITE" id="PS51253"/>
    </source>
</evidence>
<dbReference type="AlphaFoldDB" id="A0A8T1SWM6"/>
<keyword evidence="4" id="KW-1185">Reference proteome</keyword>
<gene>
    <name evidence="3" type="ORF">G0U57_020383</name>
</gene>
<name>A0A8T1SWM6_CHESE</name>
<dbReference type="GO" id="GO:0003677">
    <property type="term" value="F:DNA binding"/>
    <property type="evidence" value="ECO:0007669"/>
    <property type="project" value="UniProtKB-KW"/>
</dbReference>
<dbReference type="InterPro" id="IPR009057">
    <property type="entry name" value="Homeodomain-like_sf"/>
</dbReference>